<feature type="transmembrane region" description="Helical" evidence="1">
    <location>
        <begin position="232"/>
        <end position="251"/>
    </location>
</feature>
<proteinExistence type="predicted"/>
<name>A0ABP7LC60_9ACTN</name>
<feature type="transmembrane region" description="Helical" evidence="1">
    <location>
        <begin position="257"/>
        <end position="275"/>
    </location>
</feature>
<keyword evidence="1" id="KW-0472">Membrane</keyword>
<feature type="transmembrane region" description="Helical" evidence="1">
    <location>
        <begin position="53"/>
        <end position="76"/>
    </location>
</feature>
<protein>
    <recommendedName>
        <fullName evidence="4">Integral membrane protein</fullName>
    </recommendedName>
</protein>
<dbReference type="RefSeq" id="WP_345553812.1">
    <property type="nucleotide sequence ID" value="NZ_BAAAZA010000041.1"/>
</dbReference>
<reference evidence="3" key="1">
    <citation type="journal article" date="2019" name="Int. J. Syst. Evol. Microbiol.">
        <title>The Global Catalogue of Microorganisms (GCM) 10K type strain sequencing project: providing services to taxonomists for standard genome sequencing and annotation.</title>
        <authorList>
            <consortium name="The Broad Institute Genomics Platform"/>
            <consortium name="The Broad Institute Genome Sequencing Center for Infectious Disease"/>
            <person name="Wu L."/>
            <person name="Ma J."/>
        </authorList>
    </citation>
    <scope>NUCLEOTIDE SEQUENCE [LARGE SCALE GENOMIC DNA]</scope>
    <source>
        <strain evidence="3">JCM 16578</strain>
    </source>
</reference>
<dbReference type="Proteomes" id="UP001501563">
    <property type="component" value="Unassembled WGS sequence"/>
</dbReference>
<evidence type="ECO:0000313" key="3">
    <source>
        <dbReference type="Proteomes" id="UP001501563"/>
    </source>
</evidence>
<dbReference type="EMBL" id="BAAAZA010000041">
    <property type="protein sequence ID" value="GAA3899039.1"/>
    <property type="molecule type" value="Genomic_DNA"/>
</dbReference>
<keyword evidence="1" id="KW-1133">Transmembrane helix</keyword>
<accession>A0ABP7LC60</accession>
<evidence type="ECO:0008006" key="4">
    <source>
        <dbReference type="Google" id="ProtNLM"/>
    </source>
</evidence>
<comment type="caution">
    <text evidence="2">The sequence shown here is derived from an EMBL/GenBank/DDBJ whole genome shotgun (WGS) entry which is preliminary data.</text>
</comment>
<evidence type="ECO:0000313" key="2">
    <source>
        <dbReference type="EMBL" id="GAA3899039.1"/>
    </source>
</evidence>
<organism evidence="2 3">
    <name type="scientific">Streptomyces lannensis</name>
    <dbReference type="NCBI Taxonomy" id="766498"/>
    <lineage>
        <taxon>Bacteria</taxon>
        <taxon>Bacillati</taxon>
        <taxon>Actinomycetota</taxon>
        <taxon>Actinomycetes</taxon>
        <taxon>Kitasatosporales</taxon>
        <taxon>Streptomycetaceae</taxon>
        <taxon>Streptomyces</taxon>
    </lineage>
</organism>
<sequence>MVYVVLVGIPLLDWTTTLIQETWNGDVPATYLAAAAMVTDMWPAAQHGQFKDALGLIAASVFFAMFLAALATAFYLGPVIWTVATILGRPWSYVRETVLFRRCEPVALCAKAISACVAAKSASWRRRPRALRRMARALRRVEPEILALHRTAGHLTVRSHRRRQLKRHAGLVVAALRGAEARVDRDGEAALGQLATMVQTVSERIAVGRIGALLDEEDLDDTLRPVRDWEPFKLVVAALLIAGAAVGITFVDLPAGAETYVMGACGIFVLTLLYGRRVQQFLDLLSTLRGG</sequence>
<keyword evidence="3" id="KW-1185">Reference proteome</keyword>
<keyword evidence="1" id="KW-0812">Transmembrane</keyword>
<gene>
    <name evidence="2" type="ORF">GCM10022207_79510</name>
</gene>
<evidence type="ECO:0000256" key="1">
    <source>
        <dbReference type="SAM" id="Phobius"/>
    </source>
</evidence>